<comment type="caution">
    <text evidence="1">The sequence shown here is derived from an EMBL/GenBank/DDBJ whole genome shotgun (WGS) entry which is preliminary data.</text>
</comment>
<dbReference type="EMBL" id="BKCJ010256059">
    <property type="protein sequence ID" value="GEZ24112.1"/>
    <property type="molecule type" value="Genomic_DNA"/>
</dbReference>
<name>A0A699IDM4_TANCI</name>
<sequence length="132" mass="15463">MALQPHSSGVKIQDLMLNYQRCIQDESSSTCIKVFRKSLMYKLLLKKNIIDKMLKKLRGRLLASSQDLEHEGGDISSQGGIRFKDKRYKYLDPRSQECKWNFKRIPKNTRLQVSRHLKKDSQLNDHPLRGDC</sequence>
<organism evidence="1">
    <name type="scientific">Tanacetum cinerariifolium</name>
    <name type="common">Dalmatian daisy</name>
    <name type="synonym">Chrysanthemum cinerariifolium</name>
    <dbReference type="NCBI Taxonomy" id="118510"/>
    <lineage>
        <taxon>Eukaryota</taxon>
        <taxon>Viridiplantae</taxon>
        <taxon>Streptophyta</taxon>
        <taxon>Embryophyta</taxon>
        <taxon>Tracheophyta</taxon>
        <taxon>Spermatophyta</taxon>
        <taxon>Magnoliopsida</taxon>
        <taxon>eudicotyledons</taxon>
        <taxon>Gunneridae</taxon>
        <taxon>Pentapetalae</taxon>
        <taxon>asterids</taxon>
        <taxon>campanulids</taxon>
        <taxon>Asterales</taxon>
        <taxon>Asteraceae</taxon>
        <taxon>Asteroideae</taxon>
        <taxon>Anthemideae</taxon>
        <taxon>Anthemidinae</taxon>
        <taxon>Tanacetum</taxon>
    </lineage>
</organism>
<protein>
    <submittedName>
        <fullName evidence="1">Uncharacterized protein</fullName>
    </submittedName>
</protein>
<dbReference type="AlphaFoldDB" id="A0A699IDM4"/>
<reference evidence="1" key="1">
    <citation type="journal article" date="2019" name="Sci. Rep.">
        <title>Draft genome of Tanacetum cinerariifolium, the natural source of mosquito coil.</title>
        <authorList>
            <person name="Yamashiro T."/>
            <person name="Shiraishi A."/>
            <person name="Satake H."/>
            <person name="Nakayama K."/>
        </authorList>
    </citation>
    <scope>NUCLEOTIDE SEQUENCE</scope>
</reference>
<accession>A0A699IDM4</accession>
<evidence type="ECO:0000313" key="1">
    <source>
        <dbReference type="EMBL" id="GEZ24112.1"/>
    </source>
</evidence>
<proteinExistence type="predicted"/>
<gene>
    <name evidence="1" type="ORF">Tci_496085</name>
</gene>